<reference evidence="1 2" key="1">
    <citation type="submission" date="2023-07" db="EMBL/GenBank/DDBJ databases">
        <title>Pathogens genome sequencing project 196.</title>
        <authorList>
            <person name="Cao X."/>
        </authorList>
    </citation>
    <scope>NUCLEOTIDE SEQUENCE [LARGE SCALE GENOMIC DNA]</scope>
    <source>
        <strain evidence="1 2">SM41</strain>
    </source>
</reference>
<dbReference type="EMBL" id="JAVIPQ010000442">
    <property type="protein sequence ID" value="MDQ9558928.1"/>
    <property type="molecule type" value="Genomic_DNA"/>
</dbReference>
<gene>
    <name evidence="1" type="ORF">RF091_25905</name>
</gene>
<dbReference type="Proteomes" id="UP001234811">
    <property type="component" value="Unassembled WGS sequence"/>
</dbReference>
<organism evidence="1 2">
    <name type="scientific">Serratia marcescens</name>
    <dbReference type="NCBI Taxonomy" id="615"/>
    <lineage>
        <taxon>Bacteria</taxon>
        <taxon>Pseudomonadati</taxon>
        <taxon>Pseudomonadota</taxon>
        <taxon>Gammaproteobacteria</taxon>
        <taxon>Enterobacterales</taxon>
        <taxon>Yersiniaceae</taxon>
        <taxon>Serratia</taxon>
    </lineage>
</organism>
<protein>
    <submittedName>
        <fullName evidence="1">Uncharacterized protein</fullName>
    </submittedName>
</protein>
<comment type="caution">
    <text evidence="1">The sequence shown here is derived from an EMBL/GenBank/DDBJ whole genome shotgun (WGS) entry which is preliminary data.</text>
</comment>
<name>A0ABD5BQQ9_SERMA</name>
<sequence>PAVVDKPSLPPHVYRDLLDMLQETAIAYGGTQQQRAQLSYALSIHVQPDHPHTRASMLAQPVSSGYKLPPHVYRELVNSLRDTALKFSGTEQLRERLNTALSQFIEPDHPHMRTAATKGND</sequence>
<feature type="non-terminal residue" evidence="1">
    <location>
        <position position="1"/>
    </location>
</feature>
<evidence type="ECO:0000313" key="2">
    <source>
        <dbReference type="Proteomes" id="UP001234811"/>
    </source>
</evidence>
<proteinExistence type="predicted"/>
<dbReference type="AlphaFoldDB" id="A0ABD5BQQ9"/>
<accession>A0ABD5BQQ9</accession>
<evidence type="ECO:0000313" key="1">
    <source>
        <dbReference type="EMBL" id="MDQ9558928.1"/>
    </source>
</evidence>